<dbReference type="RefSeq" id="WP_188445407.1">
    <property type="nucleotide sequence ID" value="NZ_BMDW01000003.1"/>
</dbReference>
<dbReference type="InterPro" id="IPR011990">
    <property type="entry name" value="TPR-like_helical_dom_sf"/>
</dbReference>
<keyword evidence="5" id="KW-1185">Reference proteome</keyword>
<dbReference type="PROSITE" id="PS51724">
    <property type="entry name" value="SPOR"/>
    <property type="match status" value="1"/>
</dbReference>
<feature type="domain" description="SPOR" evidence="3">
    <location>
        <begin position="261"/>
        <end position="333"/>
    </location>
</feature>
<feature type="chain" id="PRO_5047402915" description="SPOR domain-containing protein" evidence="2">
    <location>
        <begin position="18"/>
        <end position="333"/>
    </location>
</feature>
<proteinExistence type="predicted"/>
<comment type="caution">
    <text evidence="4">The sequence shown here is derived from an EMBL/GenBank/DDBJ whole genome shotgun (WGS) entry which is preliminary data.</text>
</comment>
<accession>A0ABQ1G869</accession>
<organism evidence="4 5">
    <name type="scientific">Sphingomonas psychrolutea</name>
    <dbReference type="NCBI Taxonomy" id="1259676"/>
    <lineage>
        <taxon>Bacteria</taxon>
        <taxon>Pseudomonadati</taxon>
        <taxon>Pseudomonadota</taxon>
        <taxon>Alphaproteobacteria</taxon>
        <taxon>Sphingomonadales</taxon>
        <taxon>Sphingomonadaceae</taxon>
        <taxon>Sphingomonas</taxon>
    </lineage>
</organism>
<dbReference type="InterPro" id="IPR007730">
    <property type="entry name" value="SPOR-like_dom"/>
</dbReference>
<sequence length="333" mass="35159">MFGLLAALGGLATAVGAGVAPAIADVKQGVDAYSRGEYRKAVEEWRPAAIAGDADAQFNLGQAYTLGRGVPVDIAMAESWFRKAAMQGHFEAEAKYGLVLFEQGKRTEAAPWLEKAVKRGEPRAELVLGTMLFNGDGVQKDWPRAYALLVRSAASGMPHASEAQAQMDALIPTEQRQAGLVLARQYEAEAQRPQLPPEISGQGSVAAMRGTDLPPSNYDPSVERRPEIVAMRPERQTQPRPRAMSPPEAVAVRSPAPAPIASGRGGWRLQLGAFGEAGNARKLWGQVGGRFPGASVAYVKAGSLTRVMVGPYGSRATAAAACGSVKPCVPVSD</sequence>
<dbReference type="InterPro" id="IPR006597">
    <property type="entry name" value="Sel1-like"/>
</dbReference>
<dbReference type="SUPFAM" id="SSF81901">
    <property type="entry name" value="HCP-like"/>
    <property type="match status" value="1"/>
</dbReference>
<name>A0ABQ1G869_9SPHN</name>
<dbReference type="Proteomes" id="UP000618591">
    <property type="component" value="Unassembled WGS sequence"/>
</dbReference>
<dbReference type="SMART" id="SM00671">
    <property type="entry name" value="SEL1"/>
    <property type="match status" value="2"/>
</dbReference>
<dbReference type="Pfam" id="PF08238">
    <property type="entry name" value="Sel1"/>
    <property type="match status" value="2"/>
</dbReference>
<dbReference type="InterPro" id="IPR036680">
    <property type="entry name" value="SPOR-like_sf"/>
</dbReference>
<gene>
    <name evidence="4" type="ORF">GCM10011395_06200</name>
</gene>
<keyword evidence="2" id="KW-0732">Signal</keyword>
<dbReference type="Gene3D" id="3.30.70.1070">
    <property type="entry name" value="Sporulation related repeat"/>
    <property type="match status" value="1"/>
</dbReference>
<protein>
    <recommendedName>
        <fullName evidence="3">SPOR domain-containing protein</fullName>
    </recommendedName>
</protein>
<feature type="signal peptide" evidence="2">
    <location>
        <begin position="1"/>
        <end position="17"/>
    </location>
</feature>
<evidence type="ECO:0000313" key="4">
    <source>
        <dbReference type="EMBL" id="GGA38665.1"/>
    </source>
</evidence>
<evidence type="ECO:0000256" key="1">
    <source>
        <dbReference type="SAM" id="MobiDB-lite"/>
    </source>
</evidence>
<dbReference type="EMBL" id="BMDW01000003">
    <property type="protein sequence ID" value="GGA38665.1"/>
    <property type="molecule type" value="Genomic_DNA"/>
</dbReference>
<dbReference type="SUPFAM" id="SSF110997">
    <property type="entry name" value="Sporulation related repeat"/>
    <property type="match status" value="1"/>
</dbReference>
<dbReference type="PANTHER" id="PTHR45011:SF1">
    <property type="entry name" value="DAP3-BINDING CELL DEATH ENHANCER 1"/>
    <property type="match status" value="1"/>
</dbReference>
<dbReference type="Pfam" id="PF05036">
    <property type="entry name" value="SPOR"/>
    <property type="match status" value="1"/>
</dbReference>
<dbReference type="Gene3D" id="1.25.40.10">
    <property type="entry name" value="Tetratricopeptide repeat domain"/>
    <property type="match status" value="1"/>
</dbReference>
<feature type="region of interest" description="Disordered" evidence="1">
    <location>
        <begin position="234"/>
        <end position="255"/>
    </location>
</feature>
<evidence type="ECO:0000256" key="2">
    <source>
        <dbReference type="SAM" id="SignalP"/>
    </source>
</evidence>
<evidence type="ECO:0000259" key="3">
    <source>
        <dbReference type="PROSITE" id="PS51724"/>
    </source>
</evidence>
<dbReference type="InterPro" id="IPR052748">
    <property type="entry name" value="ISR_Activator"/>
</dbReference>
<reference evidence="5" key="1">
    <citation type="journal article" date="2019" name="Int. J. Syst. Evol. Microbiol.">
        <title>The Global Catalogue of Microorganisms (GCM) 10K type strain sequencing project: providing services to taxonomists for standard genome sequencing and annotation.</title>
        <authorList>
            <consortium name="The Broad Institute Genomics Platform"/>
            <consortium name="The Broad Institute Genome Sequencing Center for Infectious Disease"/>
            <person name="Wu L."/>
            <person name="Ma J."/>
        </authorList>
    </citation>
    <scope>NUCLEOTIDE SEQUENCE [LARGE SCALE GENOMIC DNA]</scope>
    <source>
        <strain evidence="5">CGMCC 1.10106</strain>
    </source>
</reference>
<evidence type="ECO:0000313" key="5">
    <source>
        <dbReference type="Proteomes" id="UP000618591"/>
    </source>
</evidence>
<dbReference type="PANTHER" id="PTHR45011">
    <property type="entry name" value="DAP3-BINDING CELL DEATH ENHANCER 1"/>
    <property type="match status" value="1"/>
</dbReference>